<name>F1YJ48_9ACTN</name>
<evidence type="ECO:0000313" key="9">
    <source>
        <dbReference type="Proteomes" id="UP000035065"/>
    </source>
</evidence>
<organism evidence="8 9">
    <name type="scientific">Gordonia neofelifaecis NRRL B-59395</name>
    <dbReference type="NCBI Taxonomy" id="644548"/>
    <lineage>
        <taxon>Bacteria</taxon>
        <taxon>Bacillati</taxon>
        <taxon>Actinomycetota</taxon>
        <taxon>Actinomycetes</taxon>
        <taxon>Mycobacteriales</taxon>
        <taxon>Gordoniaceae</taxon>
        <taxon>Gordonia</taxon>
    </lineage>
</organism>
<keyword evidence="5 6" id="KW-0472">Membrane</keyword>
<dbReference type="GO" id="GO:0016020">
    <property type="term" value="C:membrane"/>
    <property type="evidence" value="ECO:0007669"/>
    <property type="project" value="UniProtKB-SubCell"/>
</dbReference>
<feature type="transmembrane region" description="Helical" evidence="6">
    <location>
        <begin position="155"/>
        <end position="177"/>
    </location>
</feature>
<dbReference type="PANTHER" id="PTHR31272">
    <property type="entry name" value="CYTOCHROME C-TYPE BIOGENESIS PROTEIN HI_1454-RELATED"/>
    <property type="match status" value="1"/>
</dbReference>
<dbReference type="EMBL" id="AEUD01000007">
    <property type="protein sequence ID" value="EGD55263.1"/>
    <property type="molecule type" value="Genomic_DNA"/>
</dbReference>
<dbReference type="RefSeq" id="WP_009679291.1">
    <property type="nucleotide sequence ID" value="NZ_AEUD01000007.1"/>
</dbReference>
<dbReference type="eggNOG" id="COG0785">
    <property type="taxonomic scope" value="Bacteria"/>
</dbReference>
<proteinExistence type="inferred from homology"/>
<evidence type="ECO:0000256" key="2">
    <source>
        <dbReference type="ARBA" id="ARBA00006143"/>
    </source>
</evidence>
<feature type="transmembrane region" description="Helical" evidence="6">
    <location>
        <begin position="251"/>
        <end position="268"/>
    </location>
</feature>
<feature type="transmembrane region" description="Helical" evidence="6">
    <location>
        <begin position="75"/>
        <end position="96"/>
    </location>
</feature>
<reference evidence="8 9" key="1">
    <citation type="journal article" date="2011" name="J. Bacteriol.">
        <title>Draft Genome Sequence of Gordonia neofelifaecis NRRL B-59395, a Cholesterol-Degrading Actinomycete.</title>
        <authorList>
            <person name="Ge F."/>
            <person name="Li W."/>
            <person name="Chen G."/>
            <person name="Liu Y."/>
            <person name="Zhang G."/>
            <person name="Yong B."/>
            <person name="Wang Q."/>
            <person name="Wang N."/>
            <person name="Huang Z."/>
            <person name="Li W."/>
            <person name="Wang J."/>
            <person name="Wu C."/>
            <person name="Xie Q."/>
            <person name="Liu G."/>
        </authorList>
    </citation>
    <scope>NUCLEOTIDE SEQUENCE [LARGE SCALE GENOMIC DNA]</scope>
    <source>
        <strain evidence="8 9">NRRL B-59395</strain>
    </source>
</reference>
<sequence>MDVGLTVAFAGGALSLISPCSALLLPAYFASTAGTGPRLLAHSVVFYSGLLATLLPVGLGVGALGRIFAEHRSAVVDVTAVVLVVFGIVALFGGGLDFAGRLPGLDRVRAAAQSRTGIARSLLLGSAAGAASACTGPILGAVLTLAAASGAVVEAGLLLAVYGAGIVVPMLLVAIVWQRFGQRGRTLLHGREFTVAGRTWHTTSVVTGLLLIAAGAAYWLTDGFVGVADPATGGTAARLQDAAESLARPSLDIALIVAAVAAVVVWWWRGQRRPD</sequence>
<dbReference type="Pfam" id="PF02683">
    <property type="entry name" value="DsbD_TM"/>
    <property type="match status" value="1"/>
</dbReference>
<dbReference type="InterPro" id="IPR051790">
    <property type="entry name" value="Cytochrome_c-biogenesis_DsbD"/>
</dbReference>
<dbReference type="OrthoDB" id="4332145at2"/>
<keyword evidence="4 6" id="KW-1133">Transmembrane helix</keyword>
<evidence type="ECO:0000256" key="1">
    <source>
        <dbReference type="ARBA" id="ARBA00004141"/>
    </source>
</evidence>
<evidence type="ECO:0000256" key="6">
    <source>
        <dbReference type="SAM" id="Phobius"/>
    </source>
</evidence>
<dbReference type="AlphaFoldDB" id="F1YJ48"/>
<dbReference type="STRING" id="644548.SCNU_10334"/>
<dbReference type="GO" id="GO:0017004">
    <property type="term" value="P:cytochrome complex assembly"/>
    <property type="evidence" value="ECO:0007669"/>
    <property type="project" value="InterPro"/>
</dbReference>
<evidence type="ECO:0000256" key="4">
    <source>
        <dbReference type="ARBA" id="ARBA00022989"/>
    </source>
</evidence>
<comment type="caution">
    <text evidence="8">The sequence shown here is derived from an EMBL/GenBank/DDBJ whole genome shotgun (WGS) entry which is preliminary data.</text>
</comment>
<accession>F1YJ48</accession>
<evidence type="ECO:0000313" key="8">
    <source>
        <dbReference type="EMBL" id="EGD55263.1"/>
    </source>
</evidence>
<gene>
    <name evidence="8" type="ORF">SCNU_10334</name>
</gene>
<evidence type="ECO:0000256" key="3">
    <source>
        <dbReference type="ARBA" id="ARBA00022692"/>
    </source>
</evidence>
<feature type="domain" description="Cytochrome C biogenesis protein transmembrane" evidence="7">
    <location>
        <begin position="6"/>
        <end position="180"/>
    </location>
</feature>
<keyword evidence="9" id="KW-1185">Reference proteome</keyword>
<protein>
    <submittedName>
        <fullName evidence="8">Integral membrane cytochrome biogenesis protein</fullName>
    </submittedName>
</protein>
<keyword evidence="3 6" id="KW-0812">Transmembrane</keyword>
<dbReference type="PANTHER" id="PTHR31272:SF4">
    <property type="entry name" value="CYTOCHROME C-TYPE BIOGENESIS PROTEIN HI_1454-RELATED"/>
    <property type="match status" value="1"/>
</dbReference>
<evidence type="ECO:0000256" key="5">
    <source>
        <dbReference type="ARBA" id="ARBA00023136"/>
    </source>
</evidence>
<evidence type="ECO:0000259" key="7">
    <source>
        <dbReference type="Pfam" id="PF02683"/>
    </source>
</evidence>
<feature type="transmembrane region" description="Helical" evidence="6">
    <location>
        <begin position="198"/>
        <end position="220"/>
    </location>
</feature>
<feature type="transmembrane region" description="Helical" evidence="6">
    <location>
        <begin position="46"/>
        <end position="68"/>
    </location>
</feature>
<dbReference type="Proteomes" id="UP000035065">
    <property type="component" value="Unassembled WGS sequence"/>
</dbReference>
<comment type="subcellular location">
    <subcellularLocation>
        <location evidence="1">Membrane</location>
        <topology evidence="1">Multi-pass membrane protein</topology>
    </subcellularLocation>
</comment>
<comment type="similarity">
    <text evidence="2">Belongs to the DsbD family.</text>
</comment>
<dbReference type="InterPro" id="IPR003834">
    <property type="entry name" value="Cyt_c_assmbl_TM_dom"/>
</dbReference>